<evidence type="ECO:0000256" key="4">
    <source>
        <dbReference type="ARBA" id="ARBA00023180"/>
    </source>
</evidence>
<dbReference type="GO" id="GO:0016020">
    <property type="term" value="C:membrane"/>
    <property type="evidence" value="ECO:0007669"/>
    <property type="project" value="UniProtKB-SubCell"/>
</dbReference>
<reference evidence="8 9" key="1">
    <citation type="submission" date="2024-09" db="EMBL/GenBank/DDBJ databases">
        <title>A chromosome-level genome assembly of Gray's grenadier anchovy, Coilia grayii.</title>
        <authorList>
            <person name="Fu Z."/>
        </authorList>
    </citation>
    <scope>NUCLEOTIDE SEQUENCE [LARGE SCALE GENOMIC DNA]</scope>
    <source>
        <strain evidence="8">G4</strain>
        <tissue evidence="8">Muscle</tissue>
    </source>
</reference>
<evidence type="ECO:0000313" key="8">
    <source>
        <dbReference type="EMBL" id="KAL2089085.1"/>
    </source>
</evidence>
<accession>A0ABD1JQE5</accession>
<feature type="signal peptide" evidence="6">
    <location>
        <begin position="1"/>
        <end position="22"/>
    </location>
</feature>
<evidence type="ECO:0000313" key="9">
    <source>
        <dbReference type="Proteomes" id="UP001591681"/>
    </source>
</evidence>
<organism evidence="8 9">
    <name type="scientific">Coilia grayii</name>
    <name type="common">Gray's grenadier anchovy</name>
    <dbReference type="NCBI Taxonomy" id="363190"/>
    <lineage>
        <taxon>Eukaryota</taxon>
        <taxon>Metazoa</taxon>
        <taxon>Chordata</taxon>
        <taxon>Craniata</taxon>
        <taxon>Vertebrata</taxon>
        <taxon>Euteleostomi</taxon>
        <taxon>Actinopterygii</taxon>
        <taxon>Neopterygii</taxon>
        <taxon>Teleostei</taxon>
        <taxon>Clupei</taxon>
        <taxon>Clupeiformes</taxon>
        <taxon>Clupeoidei</taxon>
        <taxon>Engraulidae</taxon>
        <taxon>Coilinae</taxon>
        <taxon>Coilia</taxon>
    </lineage>
</organism>
<comment type="caution">
    <text evidence="8">The sequence shown here is derived from an EMBL/GenBank/DDBJ whole genome shotgun (WGS) entry which is preliminary data.</text>
</comment>
<keyword evidence="5" id="KW-1133">Transmembrane helix</keyword>
<gene>
    <name evidence="8" type="ORF">ACEWY4_015984</name>
</gene>
<evidence type="ECO:0000259" key="7">
    <source>
        <dbReference type="PROSITE" id="PS50835"/>
    </source>
</evidence>
<keyword evidence="4" id="KW-0325">Glycoprotein</keyword>
<dbReference type="Gene3D" id="2.60.40.10">
    <property type="entry name" value="Immunoglobulins"/>
    <property type="match status" value="2"/>
</dbReference>
<name>A0ABD1JQE5_9TELE</name>
<keyword evidence="3 5" id="KW-0472">Membrane</keyword>
<dbReference type="InterPro" id="IPR015631">
    <property type="entry name" value="CD2/SLAM_rcpt"/>
</dbReference>
<feature type="chain" id="PRO_5044882505" description="Ig-like domain-containing protein" evidence="6">
    <location>
        <begin position="23"/>
        <end position="316"/>
    </location>
</feature>
<dbReference type="InterPro" id="IPR036179">
    <property type="entry name" value="Ig-like_dom_sf"/>
</dbReference>
<feature type="transmembrane region" description="Helical" evidence="5">
    <location>
        <begin position="270"/>
        <end position="296"/>
    </location>
</feature>
<proteinExistence type="predicted"/>
<evidence type="ECO:0000256" key="3">
    <source>
        <dbReference type="ARBA" id="ARBA00023136"/>
    </source>
</evidence>
<dbReference type="EMBL" id="JBHFQA010000013">
    <property type="protein sequence ID" value="KAL2089085.1"/>
    <property type="molecule type" value="Genomic_DNA"/>
</dbReference>
<dbReference type="Proteomes" id="UP001591681">
    <property type="component" value="Unassembled WGS sequence"/>
</dbReference>
<evidence type="ECO:0000256" key="5">
    <source>
        <dbReference type="SAM" id="Phobius"/>
    </source>
</evidence>
<dbReference type="PANTHER" id="PTHR12080">
    <property type="entry name" value="SIGNALING LYMPHOCYTIC ACTIVATION MOLECULE"/>
    <property type="match status" value="1"/>
</dbReference>
<evidence type="ECO:0000256" key="6">
    <source>
        <dbReference type="SAM" id="SignalP"/>
    </source>
</evidence>
<sequence length="316" mass="34454">MYSCRLPLVWVPLSLANHPVGAMRVASALLMLTAGLIQGTFQTESICDTTTQKPALCYGRLGHTVQLKLTKITNVHYLTLQKNATQMFRFRKSKTTSVALSLQGRSKFIPENGTLEISSANPSDSGSYVTEAYDASGLDAGKFHFQLIIEAPVDTPVVRHWCDGDLNTNVTCFSSGDSPQYSWSLGSKPLSKADADFSTDSQTVLLKGNVTGELTCIVSNHISTKHVMKRIPSCYADSKSVTRTASTNVSPSPISTVGVIIEDGDQDMQWWIYYVIIPGSAALALVIILTVTVSVCMCKKRRRPRTAVNSAEEYSE</sequence>
<dbReference type="SUPFAM" id="SSF48726">
    <property type="entry name" value="Immunoglobulin"/>
    <property type="match status" value="1"/>
</dbReference>
<keyword evidence="5" id="KW-0812">Transmembrane</keyword>
<protein>
    <recommendedName>
        <fullName evidence="7">Ig-like domain-containing protein</fullName>
    </recommendedName>
</protein>
<keyword evidence="9" id="KW-1185">Reference proteome</keyword>
<dbReference type="InterPro" id="IPR007110">
    <property type="entry name" value="Ig-like_dom"/>
</dbReference>
<feature type="domain" description="Ig-like" evidence="7">
    <location>
        <begin position="163"/>
        <end position="232"/>
    </location>
</feature>
<evidence type="ECO:0000256" key="1">
    <source>
        <dbReference type="ARBA" id="ARBA00004370"/>
    </source>
</evidence>
<keyword evidence="2 6" id="KW-0732">Signal</keyword>
<dbReference type="InterPro" id="IPR013783">
    <property type="entry name" value="Ig-like_fold"/>
</dbReference>
<comment type="subcellular location">
    <subcellularLocation>
        <location evidence="1">Membrane</location>
    </subcellularLocation>
</comment>
<dbReference type="AlphaFoldDB" id="A0ABD1JQE5"/>
<dbReference type="PROSITE" id="PS50835">
    <property type="entry name" value="IG_LIKE"/>
    <property type="match status" value="1"/>
</dbReference>
<evidence type="ECO:0000256" key="2">
    <source>
        <dbReference type="ARBA" id="ARBA00022729"/>
    </source>
</evidence>